<sequence length="187" mass="21003">MFEPDIFTKQVFPHRFTWFLKMDGYLAMRVILLTMLVFAALNLPGAASEQPPILPDESHPNSDRQVMFAIFDAADSKWKVSELTGPEPPVSLKFGEQNIWIFYGIKPSAPRKGTLSIKVSRLFSGQSPLETSYSFQYETREYGSWIPFYIGTGGSSFGQLQQITIVITDLGANSPDAEVKRILVKSE</sequence>
<dbReference type="EMBL" id="VBAO01000144">
    <property type="protein sequence ID" value="TMI82049.1"/>
    <property type="molecule type" value="Genomic_DNA"/>
</dbReference>
<organism evidence="1 2">
    <name type="scientific">Candidatus Segetimicrobium genomatis</name>
    <dbReference type="NCBI Taxonomy" id="2569760"/>
    <lineage>
        <taxon>Bacteria</taxon>
        <taxon>Bacillati</taxon>
        <taxon>Candidatus Sysuimicrobiota</taxon>
        <taxon>Candidatus Sysuimicrobiia</taxon>
        <taxon>Candidatus Sysuimicrobiales</taxon>
        <taxon>Candidatus Segetimicrobiaceae</taxon>
        <taxon>Candidatus Segetimicrobium</taxon>
    </lineage>
</organism>
<evidence type="ECO:0000313" key="1">
    <source>
        <dbReference type="EMBL" id="TMI82049.1"/>
    </source>
</evidence>
<reference evidence="1 2" key="1">
    <citation type="journal article" date="2019" name="Nat. Microbiol.">
        <title>Mediterranean grassland soil C-N compound turnover is dependent on rainfall and depth, and is mediated by genomically divergent microorganisms.</title>
        <authorList>
            <person name="Diamond S."/>
            <person name="Andeer P.F."/>
            <person name="Li Z."/>
            <person name="Crits-Christoph A."/>
            <person name="Burstein D."/>
            <person name="Anantharaman K."/>
            <person name="Lane K.R."/>
            <person name="Thomas B.C."/>
            <person name="Pan C."/>
            <person name="Northen T.R."/>
            <person name="Banfield J.F."/>
        </authorList>
    </citation>
    <scope>NUCLEOTIDE SEQUENCE [LARGE SCALE GENOMIC DNA]</scope>
    <source>
        <strain evidence="1">NP_7</strain>
    </source>
</reference>
<evidence type="ECO:0000313" key="2">
    <source>
        <dbReference type="Proteomes" id="UP000320048"/>
    </source>
</evidence>
<name>A0A537JEV0_9BACT</name>
<accession>A0A537JEV0</accession>
<gene>
    <name evidence="1" type="ORF">E6H04_05495</name>
</gene>
<proteinExistence type="predicted"/>
<comment type="caution">
    <text evidence="1">The sequence shown here is derived from an EMBL/GenBank/DDBJ whole genome shotgun (WGS) entry which is preliminary data.</text>
</comment>
<protein>
    <submittedName>
        <fullName evidence="1">Uncharacterized protein</fullName>
    </submittedName>
</protein>
<dbReference type="AlphaFoldDB" id="A0A537JEV0"/>
<dbReference type="Proteomes" id="UP000320048">
    <property type="component" value="Unassembled WGS sequence"/>
</dbReference>